<evidence type="ECO:0000313" key="1">
    <source>
        <dbReference type="EMBL" id="CAF1168249.1"/>
    </source>
</evidence>
<sequence length="78" mass="9032">MGSTNEHATYILSFYVNKGTHPPTENDQFIKFGFYVINNDNYVCTLSNVPVTIRLPAVCVIIKVKNYDQQTSEWMRQK</sequence>
<accession>A0A814TXT0</accession>
<dbReference type="AlphaFoldDB" id="A0A814TXT0"/>
<dbReference type="EMBL" id="CAJNOJ010000129">
    <property type="protein sequence ID" value="CAF1168249.1"/>
    <property type="molecule type" value="Genomic_DNA"/>
</dbReference>
<reference evidence="1" key="1">
    <citation type="submission" date="2021-02" db="EMBL/GenBank/DDBJ databases">
        <authorList>
            <person name="Nowell W R."/>
        </authorList>
    </citation>
    <scope>NUCLEOTIDE SEQUENCE</scope>
</reference>
<organism evidence="1 2">
    <name type="scientific">Adineta ricciae</name>
    <name type="common">Rotifer</name>
    <dbReference type="NCBI Taxonomy" id="249248"/>
    <lineage>
        <taxon>Eukaryota</taxon>
        <taxon>Metazoa</taxon>
        <taxon>Spiralia</taxon>
        <taxon>Gnathifera</taxon>
        <taxon>Rotifera</taxon>
        <taxon>Eurotatoria</taxon>
        <taxon>Bdelloidea</taxon>
        <taxon>Adinetida</taxon>
        <taxon>Adinetidae</taxon>
        <taxon>Adineta</taxon>
    </lineage>
</organism>
<name>A0A814TXT0_ADIRI</name>
<dbReference type="Proteomes" id="UP000663852">
    <property type="component" value="Unassembled WGS sequence"/>
</dbReference>
<evidence type="ECO:0000313" key="2">
    <source>
        <dbReference type="Proteomes" id="UP000663852"/>
    </source>
</evidence>
<gene>
    <name evidence="1" type="ORF">EDS130_LOCUS23537</name>
</gene>
<proteinExistence type="predicted"/>
<protein>
    <submittedName>
        <fullName evidence="1">Uncharacterized protein</fullName>
    </submittedName>
</protein>
<comment type="caution">
    <text evidence="1">The sequence shown here is derived from an EMBL/GenBank/DDBJ whole genome shotgun (WGS) entry which is preliminary data.</text>
</comment>